<dbReference type="RefSeq" id="WP_374814145.1">
    <property type="nucleotide sequence ID" value="NZ_JBHFLD010000011.1"/>
</dbReference>
<keyword evidence="3" id="KW-1185">Reference proteome</keyword>
<keyword evidence="2" id="KW-0449">Lipoprotein</keyword>
<evidence type="ECO:0000313" key="2">
    <source>
        <dbReference type="EMBL" id="MFB2715845.1"/>
    </source>
</evidence>
<organism evidence="2 3">
    <name type="scientific">Marinobacter shengliensis</name>
    <dbReference type="NCBI Taxonomy" id="1389223"/>
    <lineage>
        <taxon>Bacteria</taxon>
        <taxon>Pseudomonadati</taxon>
        <taxon>Pseudomonadota</taxon>
        <taxon>Gammaproteobacteria</taxon>
        <taxon>Pseudomonadales</taxon>
        <taxon>Marinobacteraceae</taxon>
        <taxon>Marinobacter</taxon>
    </lineage>
</organism>
<reference evidence="2 3" key="1">
    <citation type="submission" date="2024-09" db="EMBL/GenBank/DDBJ databases">
        <title>Draft genome sequences of 6 high pH adapted Marinobacter shengliensis sp. isolated from Mariana forearc serpentinite mud volcanoes.</title>
        <authorList>
            <person name="Elkassas S."/>
            <person name="Serres M."/>
            <person name="Michael N."/>
            <person name="Amina P."/>
            <person name="Teodora Z."/>
            <person name="Julie H."/>
        </authorList>
    </citation>
    <scope>NUCLEOTIDE SEQUENCE [LARGE SCALE GENOMIC DNA]</scope>
    <source>
        <strain evidence="2 3">EB4</strain>
    </source>
</reference>
<evidence type="ECO:0000313" key="3">
    <source>
        <dbReference type="Proteomes" id="UP001576762"/>
    </source>
</evidence>
<evidence type="ECO:0000259" key="1">
    <source>
        <dbReference type="Pfam" id="PF03886"/>
    </source>
</evidence>
<dbReference type="Proteomes" id="UP001576762">
    <property type="component" value="Unassembled WGS sequence"/>
</dbReference>
<accession>A0ABV4W6M5</accession>
<dbReference type="SUPFAM" id="SSF159594">
    <property type="entry name" value="XCC0632-like"/>
    <property type="match status" value="1"/>
</dbReference>
<dbReference type="InterPro" id="IPR005586">
    <property type="entry name" value="ABC_trans_aux"/>
</dbReference>
<dbReference type="EMBL" id="JBHFLD010000011">
    <property type="protein sequence ID" value="MFB2715845.1"/>
    <property type="molecule type" value="Genomic_DNA"/>
</dbReference>
<gene>
    <name evidence="2" type="ORF">ACE05E_10155</name>
</gene>
<dbReference type="Gene3D" id="3.40.50.10610">
    <property type="entry name" value="ABC-type transport auxiliary lipoprotein component"/>
    <property type="match status" value="1"/>
</dbReference>
<feature type="domain" description="ABC-type transport auxiliary lipoprotein component" evidence="1">
    <location>
        <begin position="37"/>
        <end position="190"/>
    </location>
</feature>
<sequence>MTIGLRRLAVYISAATLTTACTVFPTPEPPRALDLAPYASEPMQEAPRPVSLRIDTPLASDPLDSARVLLKPSLYEFQALPAVRWRDSIPVVVRDYLVQSFRYNGGFDNVVTDTSPAFASHTLISELSAFHAENRHSEGITVVVELHTEVMGNRTRRSQCSKSQRVEQRAESASVDALMEAFSESSRALAEATNRWAYACLAEARQH</sequence>
<proteinExistence type="predicted"/>
<dbReference type="Pfam" id="PF03886">
    <property type="entry name" value="ABC_trans_aux"/>
    <property type="match status" value="1"/>
</dbReference>
<comment type="caution">
    <text evidence="2">The sequence shown here is derived from an EMBL/GenBank/DDBJ whole genome shotgun (WGS) entry which is preliminary data.</text>
</comment>
<protein>
    <submittedName>
        <fullName evidence="2">ABC-type transport auxiliary lipoprotein family protein</fullName>
    </submittedName>
</protein>
<dbReference type="PROSITE" id="PS51257">
    <property type="entry name" value="PROKAR_LIPOPROTEIN"/>
    <property type="match status" value="1"/>
</dbReference>
<name>A0ABV4W6M5_9GAMM</name>